<keyword evidence="2" id="KW-0472">Membrane</keyword>
<reference evidence="4 5" key="1">
    <citation type="submission" date="2023-04" db="EMBL/GenBank/DDBJ databases">
        <title>Draft genome sequence of acteroides sedimenti strain YN3PY1.</title>
        <authorList>
            <person name="Yoshida N."/>
        </authorList>
    </citation>
    <scope>NUCLEOTIDE SEQUENCE [LARGE SCALE GENOMIC DNA]</scope>
    <source>
        <strain evidence="4 5">YN3PY1</strain>
    </source>
</reference>
<name>A0ABN6Z050_9BACE</name>
<accession>A0ABN6Z050</accession>
<dbReference type="PANTHER" id="PTHR30576:SF20">
    <property type="entry name" value="QUINOVOSAMINEPHOSPHOTRANSFERAE-RELATED"/>
    <property type="match status" value="1"/>
</dbReference>
<evidence type="ECO:0000313" key="5">
    <source>
        <dbReference type="Proteomes" id="UP001496674"/>
    </source>
</evidence>
<dbReference type="Pfam" id="PF02397">
    <property type="entry name" value="Bac_transf"/>
    <property type="match status" value="1"/>
</dbReference>
<keyword evidence="5" id="KW-1185">Reference proteome</keyword>
<proteinExistence type="inferred from homology"/>
<sequence length="253" mass="29025">MYSWGKRLFDILLSTVALLIISPLFIICIPILACTGEHEIWYLQKRVGYKNKIFKIWKFATMVKGSSKMGTGSLTLRNDPRVLPFGRLLRKTKINELPQIFNVLTGSMSMVGPRPQMEVDFCCYPESVQQIIYNMKPGITGIGSIIFRDEEKYLSAQGINPKEVYSEQIAPYKGALEIWYQNNASLWLDAKLVFLTAWVIIFPDSNLPHKWFSNLPPKPDWMCISHSKTSYSNQLDDLSFNSQLVKSNKTEKI</sequence>
<feature type="domain" description="Bacterial sugar transferase" evidence="3">
    <location>
        <begin position="6"/>
        <end position="201"/>
    </location>
</feature>
<comment type="similarity">
    <text evidence="1">Belongs to the bacterial sugar transferase family.</text>
</comment>
<evidence type="ECO:0000313" key="4">
    <source>
        <dbReference type="EMBL" id="BEG97962.1"/>
    </source>
</evidence>
<dbReference type="GO" id="GO:0016740">
    <property type="term" value="F:transferase activity"/>
    <property type="evidence" value="ECO:0007669"/>
    <property type="project" value="UniProtKB-KW"/>
</dbReference>
<evidence type="ECO:0000256" key="2">
    <source>
        <dbReference type="SAM" id="Phobius"/>
    </source>
</evidence>
<dbReference type="Proteomes" id="UP001496674">
    <property type="component" value="Chromosome"/>
</dbReference>
<feature type="transmembrane region" description="Helical" evidence="2">
    <location>
        <begin position="12"/>
        <end position="33"/>
    </location>
</feature>
<keyword evidence="2" id="KW-0812">Transmembrane</keyword>
<organism evidence="4 5">
    <name type="scientific">Bacteroides sedimenti</name>
    <dbReference type="NCBI Taxonomy" id="2136147"/>
    <lineage>
        <taxon>Bacteria</taxon>
        <taxon>Pseudomonadati</taxon>
        <taxon>Bacteroidota</taxon>
        <taxon>Bacteroidia</taxon>
        <taxon>Bacteroidales</taxon>
        <taxon>Bacteroidaceae</taxon>
        <taxon>Bacteroides</taxon>
    </lineage>
</organism>
<dbReference type="EMBL" id="AP028055">
    <property type="protein sequence ID" value="BEG97962.1"/>
    <property type="molecule type" value="Genomic_DNA"/>
</dbReference>
<gene>
    <name evidence="4" type="ORF">BSYN_02270</name>
</gene>
<protein>
    <submittedName>
        <fullName evidence="4">Glycosyl transferase</fullName>
    </submittedName>
</protein>
<keyword evidence="4" id="KW-0808">Transferase</keyword>
<evidence type="ECO:0000256" key="1">
    <source>
        <dbReference type="ARBA" id="ARBA00006464"/>
    </source>
</evidence>
<dbReference type="InterPro" id="IPR003362">
    <property type="entry name" value="Bact_transf"/>
</dbReference>
<keyword evidence="2" id="KW-1133">Transmembrane helix</keyword>
<dbReference type="PANTHER" id="PTHR30576">
    <property type="entry name" value="COLANIC BIOSYNTHESIS UDP-GLUCOSE LIPID CARRIER TRANSFERASE"/>
    <property type="match status" value="1"/>
</dbReference>
<evidence type="ECO:0000259" key="3">
    <source>
        <dbReference type="Pfam" id="PF02397"/>
    </source>
</evidence>
<dbReference type="RefSeq" id="WP_353332488.1">
    <property type="nucleotide sequence ID" value="NZ_AP028055.1"/>
</dbReference>